<dbReference type="CDD" id="cd03278">
    <property type="entry name" value="ABC_SMC_barmotin"/>
    <property type="match status" value="2"/>
</dbReference>
<dbReference type="RefSeq" id="WP_085560119.1">
    <property type="nucleotide sequence ID" value="NZ_FOAH01000013.1"/>
</dbReference>
<evidence type="ECO:0000256" key="5">
    <source>
        <dbReference type="ARBA" id="ARBA00023054"/>
    </source>
</evidence>
<dbReference type="Pfam" id="PF06470">
    <property type="entry name" value="SMC_hinge"/>
    <property type="match status" value="1"/>
</dbReference>
<keyword evidence="5 7" id="KW-0175">Coiled coil</keyword>
<evidence type="ECO:0000313" key="10">
    <source>
        <dbReference type="Proteomes" id="UP000193435"/>
    </source>
</evidence>
<dbReference type="Gene3D" id="3.30.70.1620">
    <property type="match status" value="1"/>
</dbReference>
<evidence type="ECO:0000256" key="7">
    <source>
        <dbReference type="HAMAP-Rule" id="MF_01894"/>
    </source>
</evidence>
<comment type="subunit">
    <text evidence="7">Homodimer.</text>
</comment>
<comment type="function">
    <text evidence="7">Required for chromosome condensation and partitioning.</text>
</comment>
<evidence type="ECO:0000256" key="3">
    <source>
        <dbReference type="ARBA" id="ARBA00022741"/>
    </source>
</evidence>
<keyword evidence="6 7" id="KW-0238">DNA-binding</keyword>
<dbReference type="FunFam" id="3.40.50.300:FF:000984">
    <property type="entry name" value="Chromosome partition protein Smc"/>
    <property type="match status" value="1"/>
</dbReference>
<dbReference type="NCBIfam" id="TIGR02168">
    <property type="entry name" value="SMC_prok_B"/>
    <property type="match status" value="1"/>
</dbReference>
<dbReference type="InterPro" id="IPR036277">
    <property type="entry name" value="SMC_hinge_sf"/>
</dbReference>
<feature type="binding site" evidence="7">
    <location>
        <begin position="32"/>
        <end position="39"/>
    </location>
    <ligand>
        <name>ATP</name>
        <dbReference type="ChEBI" id="CHEBI:30616"/>
    </ligand>
</feature>
<comment type="subcellular location">
    <subcellularLocation>
        <location evidence="1 7">Cytoplasm</location>
    </subcellularLocation>
</comment>
<keyword evidence="2 7" id="KW-0963">Cytoplasm</keyword>
<comment type="domain">
    <text evidence="7">Contains large globular domains required for ATP hydrolysis at each terminus and a third globular domain forming a flexible hinge near the middle of the molecule. These domains are separated by coiled-coil structures.</text>
</comment>
<dbReference type="GO" id="GO:0005524">
    <property type="term" value="F:ATP binding"/>
    <property type="evidence" value="ECO:0007669"/>
    <property type="project" value="UniProtKB-UniRule"/>
</dbReference>
<dbReference type="EMBL" id="FXBJ01000002">
    <property type="protein sequence ID" value="SMH37924.1"/>
    <property type="molecule type" value="Genomic_DNA"/>
</dbReference>
<evidence type="ECO:0000256" key="6">
    <source>
        <dbReference type="ARBA" id="ARBA00023125"/>
    </source>
</evidence>
<feature type="coiled-coil region" evidence="7">
    <location>
        <begin position="673"/>
        <end position="721"/>
    </location>
</feature>
<protein>
    <recommendedName>
        <fullName evidence="7">Chromosome partition protein Smc</fullName>
    </recommendedName>
</protein>
<dbReference type="GO" id="GO:0007059">
    <property type="term" value="P:chromosome segregation"/>
    <property type="evidence" value="ECO:0007669"/>
    <property type="project" value="UniProtKB-UniRule"/>
</dbReference>
<dbReference type="SUPFAM" id="SSF52540">
    <property type="entry name" value="P-loop containing nucleoside triphosphate hydrolases"/>
    <property type="match status" value="1"/>
</dbReference>
<dbReference type="GO" id="GO:0016887">
    <property type="term" value="F:ATP hydrolysis activity"/>
    <property type="evidence" value="ECO:0007669"/>
    <property type="project" value="InterPro"/>
</dbReference>
<keyword evidence="10" id="KW-1185">Reference proteome</keyword>
<organism evidence="9 10">
    <name type="scientific">Carnobacterium iners</name>
    <dbReference type="NCBI Taxonomy" id="1073423"/>
    <lineage>
        <taxon>Bacteria</taxon>
        <taxon>Bacillati</taxon>
        <taxon>Bacillota</taxon>
        <taxon>Bacilli</taxon>
        <taxon>Lactobacillales</taxon>
        <taxon>Carnobacteriaceae</taxon>
        <taxon>Carnobacterium</taxon>
    </lineage>
</organism>
<dbReference type="Gene3D" id="3.40.50.300">
    <property type="entry name" value="P-loop containing nucleotide triphosphate hydrolases"/>
    <property type="match status" value="2"/>
</dbReference>
<dbReference type="InterPro" id="IPR003395">
    <property type="entry name" value="RecF/RecN/SMC_N"/>
</dbReference>
<reference evidence="9 10" key="1">
    <citation type="submission" date="2017-04" db="EMBL/GenBank/DDBJ databases">
        <authorList>
            <person name="Afonso C.L."/>
            <person name="Miller P.J."/>
            <person name="Scott M.A."/>
            <person name="Spackman E."/>
            <person name="Goraichik I."/>
            <person name="Dimitrov K.M."/>
            <person name="Suarez D.L."/>
            <person name="Swayne D.E."/>
        </authorList>
    </citation>
    <scope>NUCLEOTIDE SEQUENCE [LARGE SCALE GENOMIC DNA]</scope>
    <source>
        <strain evidence="9 10">LMG26642</strain>
    </source>
</reference>
<accession>A0A1X7NL81</accession>
<dbReference type="STRING" id="1073423.SAMN04488700_2077"/>
<dbReference type="PIRSF" id="PIRSF005719">
    <property type="entry name" value="SMC"/>
    <property type="match status" value="1"/>
</dbReference>
<comment type="similarity">
    <text evidence="7">Belongs to the SMC family.</text>
</comment>
<dbReference type="SUPFAM" id="SSF75553">
    <property type="entry name" value="Smc hinge domain"/>
    <property type="match status" value="1"/>
</dbReference>
<evidence type="ECO:0000259" key="8">
    <source>
        <dbReference type="SMART" id="SM00968"/>
    </source>
</evidence>
<sequence length="1191" mass="136466">MQLKRIEITGFKSFAEKTIIDFHEGVTAVVGPNGSGKSNITEAIRWVLGEQSAKSLRGGKMNDIIFAGTDLRKPLNFAEVTLVLENEDHFLPLDFAEINITRRLHRNGDSEFFINKQACRLKDIVELFMDSGLGKESFSIISQGKVETIFNSKPEDRRSIFEEAAGVFKYKTRKKKAEQKLAETEDNLSRVQDIIYELDSQIEPLKIQSSIAKDYLLQKKQLSDVEIALTVVEIEQLKKQAESQNQEVDSFNQQLNKMQKISVELEKELLELKNEKNKVTEIIDSEQNSLMKILQHYEQLEGKKQVLNERSKHTKKNRQQHEQQRQLAKEKVEQLTEELKQVTITITKKSEDQKIGHSQLKKAQKEQQMLASDSKEIREQLRSNYIDLMQEQTSLRNEQNYLEKSLNQVSQKKMKSTARIAALELEKEQSEIKLTRTTSDMKAIQQEIAEKILHYQEQQVTVQDKRVILENENKKMFDALRVVQQAKAKKESLQELTDDYTGFYQGVKEILKHKVKIGGVVGAVAELISVPKESEIAIDIALGAASQNIIVRDETSARNSINFLKQKRSGRATFLPLTTIKSRHLPLSVETKVKNSAGFIGIASEVVGYPKEISSIIQNLLGTTIVARDLESANSIAKMIQFSYRVVTLEGDVMNAGGSMTGGASKKGNQSSLFSRKNELATLSKQIDQMENKLLTKETEVQQLKQTVIKEEEKLEKVRELGEQQRLKDQELKNAHTVIVEKFTRLVRELKGNRFEEQEERQEENTYVKRLEAIKKESFILKDKMDQTKRQIEMVSSQDEEREKLQATILQKVQELMTSSATIKEQMTSLKNEHNRIDNQLEIGQKEVDKLRLFIQEISQSNGDQKLSESDLIAKSSKLKKEKEQVEHSLILHKEKLLLLQERLNQVEQTVTLKNNQQLYVVEQKTKVEVSVNRNDVRMDNRLVYLSEEYNLTFESAKQHHTPTIKTEEAAQKVKLLKLSIQELGHVNLGAIEEFERIYNRYTFLVEQRDDLLGAKESLYETMNEMDEEVILRFTETFNAIRFRFSKVFPQMFGGGMAELRLTDPENVLTTGIEIIVQPPGKKLQQLSLLSGGERAFTAIALLFAIIQVRPVPFCILDEVEAALDEANVVRFGRYLNEFDRDTQFIVITHRKGTMEEADVLYGVTMQESGVSKIVSVRLEEAERGSINAMK</sequence>
<dbReference type="InterPro" id="IPR010935">
    <property type="entry name" value="SMC_hinge"/>
</dbReference>
<dbReference type="Proteomes" id="UP000193435">
    <property type="component" value="Unassembled WGS sequence"/>
</dbReference>
<evidence type="ECO:0000256" key="4">
    <source>
        <dbReference type="ARBA" id="ARBA00022840"/>
    </source>
</evidence>
<feature type="coiled-coil region" evidence="7">
    <location>
        <begin position="167"/>
        <end position="194"/>
    </location>
</feature>
<dbReference type="InterPro" id="IPR011890">
    <property type="entry name" value="SMC_prok"/>
</dbReference>
<dbReference type="InterPro" id="IPR024704">
    <property type="entry name" value="SMC"/>
</dbReference>
<dbReference type="FunFam" id="3.40.50.300:FF:000901">
    <property type="entry name" value="Chromosome partition protein Smc"/>
    <property type="match status" value="1"/>
</dbReference>
<dbReference type="PANTHER" id="PTHR43977">
    <property type="entry name" value="STRUCTURAL MAINTENANCE OF CHROMOSOMES PROTEIN 3"/>
    <property type="match status" value="1"/>
</dbReference>
<keyword evidence="4 7" id="KW-0067">ATP-binding</keyword>
<dbReference type="SMART" id="SM00968">
    <property type="entry name" value="SMC_hinge"/>
    <property type="match status" value="1"/>
</dbReference>
<dbReference type="Pfam" id="PF02463">
    <property type="entry name" value="SMC_N"/>
    <property type="match status" value="1"/>
</dbReference>
<feature type="domain" description="SMC hinge" evidence="8">
    <location>
        <begin position="518"/>
        <end position="637"/>
    </location>
</feature>
<gene>
    <name evidence="7" type="primary">smc</name>
    <name evidence="9" type="ORF">SAMN04488700_2077</name>
</gene>
<feature type="coiled-coil region" evidence="7">
    <location>
        <begin position="227"/>
        <end position="447"/>
    </location>
</feature>
<dbReference type="OrthoDB" id="9808768at2"/>
<dbReference type="GO" id="GO:0005737">
    <property type="term" value="C:cytoplasm"/>
    <property type="evidence" value="ECO:0007669"/>
    <property type="project" value="UniProtKB-SubCell"/>
</dbReference>
<keyword evidence="3 7" id="KW-0547">Nucleotide-binding</keyword>
<dbReference type="GO" id="GO:0030261">
    <property type="term" value="P:chromosome condensation"/>
    <property type="evidence" value="ECO:0007669"/>
    <property type="project" value="InterPro"/>
</dbReference>
<evidence type="ECO:0000256" key="2">
    <source>
        <dbReference type="ARBA" id="ARBA00022490"/>
    </source>
</evidence>
<dbReference type="HAMAP" id="MF_01894">
    <property type="entry name" value="Smc_prok"/>
    <property type="match status" value="1"/>
</dbReference>
<evidence type="ECO:0000256" key="1">
    <source>
        <dbReference type="ARBA" id="ARBA00004496"/>
    </source>
</evidence>
<evidence type="ECO:0000313" key="9">
    <source>
        <dbReference type="EMBL" id="SMH37924.1"/>
    </source>
</evidence>
<dbReference type="InterPro" id="IPR027417">
    <property type="entry name" value="P-loop_NTPase"/>
</dbReference>
<proteinExistence type="inferred from homology"/>
<name>A0A1X7NL81_9LACT</name>
<dbReference type="GO" id="GO:0003677">
    <property type="term" value="F:DNA binding"/>
    <property type="evidence" value="ECO:0007669"/>
    <property type="project" value="UniProtKB-UniRule"/>
</dbReference>
<dbReference type="GO" id="GO:0005694">
    <property type="term" value="C:chromosome"/>
    <property type="evidence" value="ECO:0007669"/>
    <property type="project" value="InterPro"/>
</dbReference>
<dbReference type="GO" id="GO:0006260">
    <property type="term" value="P:DNA replication"/>
    <property type="evidence" value="ECO:0007669"/>
    <property type="project" value="UniProtKB-UniRule"/>
</dbReference>
<dbReference type="AlphaFoldDB" id="A0A1X7NL81"/>
<dbReference type="GO" id="GO:0007062">
    <property type="term" value="P:sister chromatid cohesion"/>
    <property type="evidence" value="ECO:0007669"/>
    <property type="project" value="InterPro"/>
</dbReference>
<dbReference type="Gene3D" id="1.20.1060.20">
    <property type="match status" value="1"/>
</dbReference>